<feature type="binding site" evidence="14">
    <location>
        <position position="278"/>
    </location>
    <ligand>
        <name>NAD(+)</name>
        <dbReference type="ChEBI" id="CHEBI:57540"/>
    </ligand>
</feature>
<feature type="binding site" evidence="14">
    <location>
        <position position="164"/>
    </location>
    <ligand>
        <name>NAD(+)</name>
        <dbReference type="ChEBI" id="CHEBI:57540"/>
    </ligand>
</feature>
<dbReference type="GO" id="GO:0006260">
    <property type="term" value="P:DNA replication"/>
    <property type="evidence" value="ECO:0007669"/>
    <property type="project" value="UniProtKB-KW"/>
</dbReference>
<feature type="binding site" evidence="14">
    <location>
        <position position="302"/>
    </location>
    <ligand>
        <name>NAD(+)</name>
        <dbReference type="ChEBI" id="CHEBI:57540"/>
    </ligand>
</feature>
<evidence type="ECO:0000256" key="10">
    <source>
        <dbReference type="ARBA" id="ARBA00023027"/>
    </source>
</evidence>
<comment type="cofactor">
    <cofactor evidence="14">
        <name>Mg(2+)</name>
        <dbReference type="ChEBI" id="CHEBI:18420"/>
    </cofactor>
    <cofactor evidence="14">
        <name>Mn(2+)</name>
        <dbReference type="ChEBI" id="CHEBI:29035"/>
    </cofactor>
</comment>
<evidence type="ECO:0000256" key="2">
    <source>
        <dbReference type="ARBA" id="ARBA00012722"/>
    </source>
</evidence>
<dbReference type="CDD" id="cd00114">
    <property type="entry name" value="LIGANc"/>
    <property type="match status" value="1"/>
</dbReference>
<dbReference type="InterPro" id="IPR041663">
    <property type="entry name" value="DisA/LigA_HHH"/>
</dbReference>
<evidence type="ECO:0000256" key="1">
    <source>
        <dbReference type="ARBA" id="ARBA00004067"/>
    </source>
</evidence>
<dbReference type="PROSITE" id="PS50172">
    <property type="entry name" value="BRCT"/>
    <property type="match status" value="1"/>
</dbReference>
<feature type="binding site" evidence="14">
    <location>
        <position position="107"/>
    </location>
    <ligand>
        <name>NAD(+)</name>
        <dbReference type="ChEBI" id="CHEBI:57540"/>
    </ligand>
</feature>
<feature type="binding site" evidence="14">
    <location>
        <position position="130"/>
    </location>
    <ligand>
        <name>NAD(+)</name>
        <dbReference type="ChEBI" id="CHEBI:57540"/>
    </ligand>
</feature>
<dbReference type="SUPFAM" id="SSF47781">
    <property type="entry name" value="RuvA domain 2-like"/>
    <property type="match status" value="1"/>
</dbReference>
<evidence type="ECO:0000256" key="13">
    <source>
        <dbReference type="ARBA" id="ARBA00060881"/>
    </source>
</evidence>
<dbReference type="InterPro" id="IPR013839">
    <property type="entry name" value="DNAligase_adenylation"/>
</dbReference>
<dbReference type="InterPro" id="IPR033136">
    <property type="entry name" value="DNA_ligase_CS"/>
</dbReference>
<dbReference type="Pfam" id="PF01653">
    <property type="entry name" value="DNA_ligase_aden"/>
    <property type="match status" value="1"/>
</dbReference>
<dbReference type="AlphaFoldDB" id="U7D8Z6"/>
<feature type="binding site" evidence="14">
    <location>
        <begin position="79"/>
        <end position="80"/>
    </location>
    <ligand>
        <name>NAD(+)</name>
        <dbReference type="ChEBI" id="CHEBI:57540"/>
    </ligand>
</feature>
<dbReference type="PANTHER" id="PTHR23389:SF9">
    <property type="entry name" value="DNA LIGASE"/>
    <property type="match status" value="1"/>
</dbReference>
<comment type="catalytic activity">
    <reaction evidence="12 14">
        <text>NAD(+) + (deoxyribonucleotide)n-3'-hydroxyl + 5'-phospho-(deoxyribonucleotide)m = (deoxyribonucleotide)n+m + AMP + beta-nicotinamide D-nucleotide.</text>
        <dbReference type="EC" id="6.5.1.2"/>
    </reaction>
</comment>
<feature type="domain" description="BRCT" evidence="15">
    <location>
        <begin position="574"/>
        <end position="646"/>
    </location>
</feature>
<dbReference type="Gene3D" id="1.10.287.610">
    <property type="entry name" value="Helix hairpin bin"/>
    <property type="match status" value="1"/>
</dbReference>
<sequence length="655" mass="72942">MSQTRMNELYRKIAYYDATYYGTGRSEISDYHYDLLYRELVELEQQYPHLVSPNSPTQRIGSDLTEGFLKYTHATPMLSITNTYSKEELEKWIHDIQKYGALSCIAELKMDGVACALHYQDGRFIRAVTRGDGTRGDCITENVRTIRTIPLQIDAPGFLEVRGEILMSYPRFHHLNKELKENGQPPMQNPRNTAAGTIKLLSPQKVARRGLDFHAYALLAEGSELSHSKNLEKLKHLGFHTVIHSEPFAKPAPLLSFCSEWERKKENHPYPIDGMVIKVDEINRYDEIGLTAKSPRWVRAYKFAPDRGITEITAIDAQVGRTGVITPVARLRPISLSGTTVQNATLHNYDEIYRLSVNVGDMVTVEKSGEIIPKVISVAEKRTTTPFELPFHCPSCHSPLVKEPHTVALRCVNTACPAQRFSFLKHFVSRAAMNIDGLGPAILEELLQRKMIETPADLFKLTKEELVPLPRMGERSASKLLKSLEKSKNAGLASLVHALGIPLVGSETARVLAAETGSLEKLMNMSCEELEKIHTVGPEIAASLFSYFSTPENKSLISELKNLGLRTEETSGKNSDTSLEGSTYVITGTLSEFTRAEAKKLLESKGARVTSSVSRSTTALIAGENSGSKYTKAESLGIPIYTETFLENLTKKTPH</sequence>
<dbReference type="GO" id="GO:0003677">
    <property type="term" value="F:DNA binding"/>
    <property type="evidence" value="ECO:0007669"/>
    <property type="project" value="InterPro"/>
</dbReference>
<organism evidence="16 17">
    <name type="scientific">Chitinivibrio alkaliphilus ACht1</name>
    <dbReference type="NCBI Taxonomy" id="1313304"/>
    <lineage>
        <taxon>Bacteria</taxon>
        <taxon>Pseudomonadati</taxon>
        <taxon>Fibrobacterota</taxon>
        <taxon>Chitinivibrionia</taxon>
        <taxon>Chitinivibrionales</taxon>
        <taxon>Chitinivibrionaceae</taxon>
        <taxon>Chitinivibrio</taxon>
    </lineage>
</organism>
<dbReference type="Proteomes" id="UP000017148">
    <property type="component" value="Unassembled WGS sequence"/>
</dbReference>
<dbReference type="SMART" id="SM00532">
    <property type="entry name" value="LIGANc"/>
    <property type="match status" value="1"/>
</dbReference>
<dbReference type="eggNOG" id="COG0272">
    <property type="taxonomic scope" value="Bacteria"/>
</dbReference>
<evidence type="ECO:0000256" key="11">
    <source>
        <dbReference type="ARBA" id="ARBA00023204"/>
    </source>
</evidence>
<keyword evidence="11 14" id="KW-0234">DNA repair</keyword>
<comment type="similarity">
    <text evidence="13 14">Belongs to the NAD-dependent DNA ligase family. LigA subfamily.</text>
</comment>
<evidence type="ECO:0000313" key="16">
    <source>
        <dbReference type="EMBL" id="ERP38859.1"/>
    </source>
</evidence>
<dbReference type="PROSITE" id="PS01056">
    <property type="entry name" value="DNA_LIGASE_N2"/>
    <property type="match status" value="1"/>
</dbReference>
<dbReference type="InterPro" id="IPR012340">
    <property type="entry name" value="NA-bd_OB-fold"/>
</dbReference>
<protein>
    <recommendedName>
        <fullName evidence="3 14">DNA ligase</fullName>
        <ecNumber evidence="2 14">6.5.1.2</ecNumber>
    </recommendedName>
    <alternativeName>
        <fullName evidence="14">Polydeoxyribonucleotide synthase [NAD(+)]</fullName>
    </alternativeName>
</protein>
<dbReference type="Gene3D" id="6.20.10.30">
    <property type="match status" value="1"/>
</dbReference>
<gene>
    <name evidence="14" type="primary">ligA</name>
    <name evidence="16" type="ORF">CALK_0636</name>
</gene>
<evidence type="ECO:0000256" key="6">
    <source>
        <dbReference type="ARBA" id="ARBA00022723"/>
    </source>
</evidence>
<evidence type="ECO:0000256" key="5">
    <source>
        <dbReference type="ARBA" id="ARBA00022705"/>
    </source>
</evidence>
<evidence type="ECO:0000313" key="17">
    <source>
        <dbReference type="Proteomes" id="UP000017148"/>
    </source>
</evidence>
<dbReference type="InterPro" id="IPR003583">
    <property type="entry name" value="Hlx-hairpin-Hlx_DNA-bd_motif"/>
</dbReference>
<dbReference type="Gene3D" id="3.30.470.30">
    <property type="entry name" value="DNA ligase/mRNA capping enzyme"/>
    <property type="match status" value="1"/>
</dbReference>
<dbReference type="Gene3D" id="2.40.50.140">
    <property type="entry name" value="Nucleic acid-binding proteins"/>
    <property type="match status" value="1"/>
</dbReference>
<reference evidence="16 17" key="1">
    <citation type="journal article" date="2013" name="Environ. Microbiol.">
        <title>Genome analysis of Chitinivibrio alkaliphilus gen. nov., sp. nov., a novel extremely haloalkaliphilic anaerobic chitinolytic bacterium from the candidate phylum Termite Group 3.</title>
        <authorList>
            <person name="Sorokin D.Y."/>
            <person name="Gumerov V.M."/>
            <person name="Rakitin A.L."/>
            <person name="Beletsky A.V."/>
            <person name="Damste J.S."/>
            <person name="Muyzer G."/>
            <person name="Mardanov A.V."/>
            <person name="Ravin N.V."/>
        </authorList>
    </citation>
    <scope>NUCLEOTIDE SEQUENCE [LARGE SCALE GENOMIC DNA]</scope>
    <source>
        <strain evidence="16 17">ACht1</strain>
    </source>
</reference>
<keyword evidence="17" id="KW-1185">Reference proteome</keyword>
<dbReference type="EC" id="6.5.1.2" evidence="2 14"/>
<dbReference type="GO" id="GO:0005829">
    <property type="term" value="C:cytosol"/>
    <property type="evidence" value="ECO:0007669"/>
    <property type="project" value="TreeGrafter"/>
</dbReference>
<dbReference type="InterPro" id="IPR004149">
    <property type="entry name" value="Znf_DNAligase_C4"/>
</dbReference>
<keyword evidence="4 14" id="KW-0436">Ligase</keyword>
<keyword evidence="6 14" id="KW-0479">Metal-binding</keyword>
<dbReference type="HAMAP" id="MF_01588">
    <property type="entry name" value="DNA_ligase_A"/>
    <property type="match status" value="1"/>
</dbReference>
<evidence type="ECO:0000256" key="12">
    <source>
        <dbReference type="ARBA" id="ARBA00034005"/>
    </source>
</evidence>
<dbReference type="InterPro" id="IPR036420">
    <property type="entry name" value="BRCT_dom_sf"/>
</dbReference>
<dbReference type="InterPro" id="IPR004150">
    <property type="entry name" value="NAD_DNA_ligase_OB"/>
</dbReference>
<dbReference type="SUPFAM" id="SSF50249">
    <property type="entry name" value="Nucleic acid-binding proteins"/>
    <property type="match status" value="1"/>
</dbReference>
<dbReference type="SMART" id="SM00292">
    <property type="entry name" value="BRCT"/>
    <property type="match status" value="1"/>
</dbReference>
<evidence type="ECO:0000256" key="9">
    <source>
        <dbReference type="ARBA" id="ARBA00022842"/>
    </source>
</evidence>
<dbReference type="Gene3D" id="3.40.50.10190">
    <property type="entry name" value="BRCT domain"/>
    <property type="match status" value="1"/>
</dbReference>
<dbReference type="EMBL" id="ASJR01000004">
    <property type="protein sequence ID" value="ERP38859.1"/>
    <property type="molecule type" value="Genomic_DNA"/>
</dbReference>
<feature type="binding site" evidence="14">
    <location>
        <begin position="30"/>
        <end position="34"/>
    </location>
    <ligand>
        <name>NAD(+)</name>
        <dbReference type="ChEBI" id="CHEBI:57540"/>
    </ligand>
</feature>
<dbReference type="CDD" id="cd17748">
    <property type="entry name" value="BRCT_DNA_ligase_like"/>
    <property type="match status" value="1"/>
</dbReference>
<dbReference type="OrthoDB" id="9759736at2"/>
<keyword evidence="8 14" id="KW-0862">Zinc</keyword>
<dbReference type="InterPro" id="IPR001679">
    <property type="entry name" value="DNA_ligase"/>
</dbReference>
<dbReference type="InterPro" id="IPR010994">
    <property type="entry name" value="RuvA_2-like"/>
</dbReference>
<dbReference type="NCBIfam" id="NF005932">
    <property type="entry name" value="PRK07956.1"/>
    <property type="match status" value="1"/>
</dbReference>
<dbReference type="FunFam" id="2.40.50.140:FF:000012">
    <property type="entry name" value="DNA ligase"/>
    <property type="match status" value="1"/>
</dbReference>
<feature type="binding site" evidence="14">
    <location>
        <position position="416"/>
    </location>
    <ligand>
        <name>Zn(2+)</name>
        <dbReference type="ChEBI" id="CHEBI:29105"/>
    </ligand>
</feature>
<keyword evidence="14" id="KW-0464">Manganese</keyword>
<dbReference type="Pfam" id="PF00533">
    <property type="entry name" value="BRCT"/>
    <property type="match status" value="1"/>
</dbReference>
<dbReference type="NCBIfam" id="TIGR00575">
    <property type="entry name" value="dnlj"/>
    <property type="match status" value="1"/>
</dbReference>
<dbReference type="InterPro" id="IPR013840">
    <property type="entry name" value="DNAligase_N"/>
</dbReference>
<evidence type="ECO:0000256" key="4">
    <source>
        <dbReference type="ARBA" id="ARBA00022598"/>
    </source>
</evidence>
<dbReference type="GO" id="GO:0006281">
    <property type="term" value="P:DNA repair"/>
    <property type="evidence" value="ECO:0007669"/>
    <property type="project" value="UniProtKB-KW"/>
</dbReference>
<dbReference type="RefSeq" id="WP_022636158.1">
    <property type="nucleotide sequence ID" value="NZ_ASJR01000004.1"/>
</dbReference>
<evidence type="ECO:0000256" key="8">
    <source>
        <dbReference type="ARBA" id="ARBA00022833"/>
    </source>
</evidence>
<evidence type="ECO:0000256" key="7">
    <source>
        <dbReference type="ARBA" id="ARBA00022763"/>
    </source>
</evidence>
<dbReference type="Pfam" id="PF03120">
    <property type="entry name" value="OB_DNA_ligase"/>
    <property type="match status" value="1"/>
</dbReference>
<accession>U7D8Z6</accession>
<dbReference type="PATRIC" id="fig|1313304.3.peg.607"/>
<dbReference type="Gene3D" id="1.10.150.20">
    <property type="entry name" value="5' to 3' exonuclease, C-terminal subdomain"/>
    <property type="match status" value="2"/>
</dbReference>
<dbReference type="PIRSF" id="PIRSF001604">
    <property type="entry name" value="LigA"/>
    <property type="match status" value="1"/>
</dbReference>
<comment type="function">
    <text evidence="1 14">DNA ligase that catalyzes the formation of phosphodiester linkages between 5'-phosphoryl and 3'-hydroxyl groups in double-stranded DNA using NAD as a coenzyme and as the energy source for the reaction. It is essential for DNA replication and repair of damaged DNA.</text>
</comment>
<dbReference type="Pfam" id="PF03119">
    <property type="entry name" value="DNA_ligase_ZBD"/>
    <property type="match status" value="1"/>
</dbReference>
<dbReference type="SMART" id="SM00278">
    <property type="entry name" value="HhH1"/>
    <property type="match status" value="3"/>
</dbReference>
<evidence type="ECO:0000256" key="3">
    <source>
        <dbReference type="ARBA" id="ARBA00013308"/>
    </source>
</evidence>
<dbReference type="STRING" id="1313304.CALK_0636"/>
<dbReference type="Pfam" id="PF14520">
    <property type="entry name" value="HHH_5"/>
    <property type="match status" value="1"/>
</dbReference>
<dbReference type="Pfam" id="PF12826">
    <property type="entry name" value="HHH_2"/>
    <property type="match status" value="1"/>
</dbReference>
<comment type="caution">
    <text evidence="16">The sequence shown here is derived from an EMBL/GenBank/DDBJ whole genome shotgun (WGS) entry which is preliminary data.</text>
</comment>
<keyword evidence="5 14" id="KW-0235">DNA replication</keyword>
<dbReference type="SUPFAM" id="SSF52113">
    <property type="entry name" value="BRCT domain"/>
    <property type="match status" value="1"/>
</dbReference>
<dbReference type="FunFam" id="1.10.150.20:FF:000007">
    <property type="entry name" value="DNA ligase"/>
    <property type="match status" value="1"/>
</dbReference>
<evidence type="ECO:0000256" key="14">
    <source>
        <dbReference type="HAMAP-Rule" id="MF_01588"/>
    </source>
</evidence>
<feature type="active site" description="N6-AMP-lysine intermediate" evidence="14">
    <location>
        <position position="109"/>
    </location>
</feature>
<feature type="binding site" evidence="14">
    <location>
        <position position="411"/>
    </location>
    <ligand>
        <name>Zn(2+)</name>
        <dbReference type="ChEBI" id="CHEBI:29105"/>
    </ligand>
</feature>
<name>U7D8Z6_9BACT</name>
<keyword evidence="9 14" id="KW-0460">Magnesium</keyword>
<dbReference type="GO" id="GO:0003911">
    <property type="term" value="F:DNA ligase (NAD+) activity"/>
    <property type="evidence" value="ECO:0007669"/>
    <property type="project" value="UniProtKB-UniRule"/>
</dbReference>
<dbReference type="InterPro" id="IPR001357">
    <property type="entry name" value="BRCT_dom"/>
</dbReference>
<keyword evidence="10 14" id="KW-0520">NAD</keyword>
<feature type="binding site" evidence="14">
    <location>
        <position position="393"/>
    </location>
    <ligand>
        <name>Zn(2+)</name>
        <dbReference type="ChEBI" id="CHEBI:29105"/>
    </ligand>
</feature>
<dbReference type="PANTHER" id="PTHR23389">
    <property type="entry name" value="CHROMOSOME TRANSMISSION FIDELITY FACTOR 18"/>
    <property type="match status" value="1"/>
</dbReference>
<evidence type="ECO:0000259" key="15">
    <source>
        <dbReference type="PROSITE" id="PS50172"/>
    </source>
</evidence>
<dbReference type="GO" id="GO:0046872">
    <property type="term" value="F:metal ion binding"/>
    <property type="evidence" value="ECO:0007669"/>
    <property type="project" value="UniProtKB-KW"/>
</dbReference>
<feature type="binding site" evidence="14">
    <location>
        <position position="396"/>
    </location>
    <ligand>
        <name>Zn(2+)</name>
        <dbReference type="ChEBI" id="CHEBI:29105"/>
    </ligand>
</feature>
<keyword evidence="7 14" id="KW-0227">DNA damage</keyword>
<proteinExistence type="inferred from homology"/>
<dbReference type="SUPFAM" id="SSF56091">
    <property type="entry name" value="DNA ligase/mRNA capping enzyme, catalytic domain"/>
    <property type="match status" value="1"/>
</dbReference>